<dbReference type="AlphaFoldDB" id="A0A077QXH6"/>
<reference evidence="2" key="1">
    <citation type="journal article" date="2014" name="Genome Biol. Evol.">
        <title>Gene Loss Rather Than Gene Gain Is Associated with a Host Jump from Monocots to Dicots in the Smut Fungus Melanopsichium pennsylvanicum.</title>
        <authorList>
            <person name="Sharma R."/>
            <person name="Mishra B."/>
            <person name="Runge F."/>
            <person name="Thines M."/>
        </authorList>
    </citation>
    <scope>NUCLEOTIDE SEQUENCE</scope>
    <source>
        <strain evidence="2">4</strain>
    </source>
</reference>
<sequence>MPALDPLKNDTTGAGMPYKLGPERESPFLDGDEVLELPLHFDQLERRRAAGDDDTTCGTSYRTREILGISLHLPKKLDALRLDAAIPV</sequence>
<dbReference type="EMBL" id="HG529495">
    <property type="protein sequence ID" value="CDI51207.1"/>
    <property type="molecule type" value="Genomic_DNA"/>
</dbReference>
<evidence type="ECO:0000313" key="2">
    <source>
        <dbReference type="EMBL" id="CDI51207.1"/>
    </source>
</evidence>
<protein>
    <submittedName>
        <fullName evidence="2">Uncharacterized protein</fullName>
    </submittedName>
</protein>
<feature type="region of interest" description="Disordered" evidence="1">
    <location>
        <begin position="1"/>
        <end position="20"/>
    </location>
</feature>
<name>A0A077QXH6_9BASI</name>
<proteinExistence type="predicted"/>
<organism evidence="2">
    <name type="scientific">Melanopsichium pennsylvanicum 4</name>
    <dbReference type="NCBI Taxonomy" id="1398559"/>
    <lineage>
        <taxon>Eukaryota</taxon>
        <taxon>Fungi</taxon>
        <taxon>Dikarya</taxon>
        <taxon>Basidiomycota</taxon>
        <taxon>Ustilaginomycotina</taxon>
        <taxon>Ustilaginomycetes</taxon>
        <taxon>Ustilaginales</taxon>
        <taxon>Ustilaginaceae</taxon>
        <taxon>Melanopsichium</taxon>
    </lineage>
</organism>
<accession>A0A077QXH6</accession>
<evidence type="ECO:0000256" key="1">
    <source>
        <dbReference type="SAM" id="MobiDB-lite"/>
    </source>
</evidence>